<evidence type="ECO:0000256" key="4">
    <source>
        <dbReference type="ARBA" id="ARBA00022525"/>
    </source>
</evidence>
<dbReference type="InterPro" id="IPR011050">
    <property type="entry name" value="Pectin_lyase_fold/virulence"/>
</dbReference>
<comment type="subcellular location">
    <subcellularLocation>
        <location evidence="1">Secreted</location>
        <location evidence="1">Cell wall</location>
    </subcellularLocation>
</comment>
<keyword evidence="3" id="KW-0134">Cell wall</keyword>
<proteinExistence type="inferred from homology"/>
<keyword evidence="7" id="KW-0961">Cell wall biogenesis/degradation</keyword>
<gene>
    <name evidence="9" type="ORF">L484_001152</name>
</gene>
<dbReference type="STRING" id="981085.W9RFC7"/>
<evidence type="ECO:0000313" key="9">
    <source>
        <dbReference type="EMBL" id="EXB74985.1"/>
    </source>
</evidence>
<evidence type="ECO:0000256" key="3">
    <source>
        <dbReference type="ARBA" id="ARBA00022512"/>
    </source>
</evidence>
<dbReference type="eggNOG" id="ENOG502QPYK">
    <property type="taxonomic scope" value="Eukaryota"/>
</dbReference>
<dbReference type="InterPro" id="IPR012334">
    <property type="entry name" value="Pectin_lyas_fold"/>
</dbReference>
<keyword evidence="10" id="KW-1185">Reference proteome</keyword>
<dbReference type="AlphaFoldDB" id="W9RFC7"/>
<name>W9RFC7_9ROSA</name>
<sequence length="282" mass="31158">MLYFGMKKIDGTIVAPDGPTKWSAEDSKLEWLVFKTIHGMTMQGSGVIDGKGEKWWNLPSKHVNAINFASNSKLTMRGLTIKQPQVSHNLGSFSPADSPNTDGIHLANTNNVKIYHSTISTGDDCISIGTGSHDVDIKHATCGPSHGIRIKTWQGGSGSVSQVTFDNIRMDTVQNPIIINQYYCLTEKCHNQTSALMISNIMYRNIIGTYETNRPPMHLACSDSMPCMNITLSEVKLVPSDRGNRKTKKVLKPFCWKAYGSLQSFTTPPVHCLLKGHPGKYE</sequence>
<dbReference type="GO" id="GO:0071555">
    <property type="term" value="P:cell wall organization"/>
    <property type="evidence" value="ECO:0007669"/>
    <property type="project" value="UniProtKB-KW"/>
</dbReference>
<dbReference type="Pfam" id="PF00295">
    <property type="entry name" value="Glyco_hydro_28"/>
    <property type="match status" value="1"/>
</dbReference>
<dbReference type="EMBL" id="KE344668">
    <property type="protein sequence ID" value="EXB74985.1"/>
    <property type="molecule type" value="Genomic_DNA"/>
</dbReference>
<protein>
    <submittedName>
        <fullName evidence="9">Polygalacturonase</fullName>
    </submittedName>
</protein>
<dbReference type="GO" id="GO:0004650">
    <property type="term" value="F:polygalacturonase activity"/>
    <property type="evidence" value="ECO:0007669"/>
    <property type="project" value="InterPro"/>
</dbReference>
<evidence type="ECO:0000313" key="10">
    <source>
        <dbReference type="Proteomes" id="UP000030645"/>
    </source>
</evidence>
<accession>W9RFC7</accession>
<dbReference type="Gene3D" id="2.160.20.10">
    <property type="entry name" value="Single-stranded right-handed beta-helix, Pectin lyase-like"/>
    <property type="match status" value="2"/>
</dbReference>
<reference evidence="10" key="1">
    <citation type="submission" date="2013-01" db="EMBL/GenBank/DDBJ databases">
        <title>Draft Genome Sequence of a Mulberry Tree, Morus notabilis C.K. Schneid.</title>
        <authorList>
            <person name="He N."/>
            <person name="Zhao S."/>
        </authorList>
    </citation>
    <scope>NUCLEOTIDE SEQUENCE</scope>
</reference>
<dbReference type="Proteomes" id="UP000030645">
    <property type="component" value="Unassembled WGS sequence"/>
</dbReference>
<evidence type="ECO:0000256" key="2">
    <source>
        <dbReference type="ARBA" id="ARBA00008834"/>
    </source>
</evidence>
<dbReference type="GO" id="GO:0005975">
    <property type="term" value="P:carbohydrate metabolic process"/>
    <property type="evidence" value="ECO:0007669"/>
    <property type="project" value="InterPro"/>
</dbReference>
<evidence type="ECO:0000256" key="7">
    <source>
        <dbReference type="ARBA" id="ARBA00023316"/>
    </source>
</evidence>
<organism evidence="9 10">
    <name type="scientific">Morus notabilis</name>
    <dbReference type="NCBI Taxonomy" id="981085"/>
    <lineage>
        <taxon>Eukaryota</taxon>
        <taxon>Viridiplantae</taxon>
        <taxon>Streptophyta</taxon>
        <taxon>Embryophyta</taxon>
        <taxon>Tracheophyta</taxon>
        <taxon>Spermatophyta</taxon>
        <taxon>Magnoliopsida</taxon>
        <taxon>eudicotyledons</taxon>
        <taxon>Gunneridae</taxon>
        <taxon>Pentapetalae</taxon>
        <taxon>rosids</taxon>
        <taxon>fabids</taxon>
        <taxon>Rosales</taxon>
        <taxon>Moraceae</taxon>
        <taxon>Moreae</taxon>
        <taxon>Morus</taxon>
    </lineage>
</organism>
<comment type="similarity">
    <text evidence="2 8">Belongs to the glycosyl hydrolase 28 family.</text>
</comment>
<keyword evidence="4" id="KW-0964">Secreted</keyword>
<evidence type="ECO:0000256" key="6">
    <source>
        <dbReference type="ARBA" id="ARBA00023295"/>
    </source>
</evidence>
<keyword evidence="5 8" id="KW-0378">Hydrolase</keyword>
<dbReference type="SUPFAM" id="SSF51126">
    <property type="entry name" value="Pectin lyase-like"/>
    <property type="match status" value="1"/>
</dbReference>
<evidence type="ECO:0000256" key="8">
    <source>
        <dbReference type="RuleBase" id="RU361169"/>
    </source>
</evidence>
<keyword evidence="6 8" id="KW-0326">Glycosidase</keyword>
<evidence type="ECO:0000256" key="1">
    <source>
        <dbReference type="ARBA" id="ARBA00004191"/>
    </source>
</evidence>
<dbReference type="PANTHER" id="PTHR31375">
    <property type="match status" value="1"/>
</dbReference>
<dbReference type="InterPro" id="IPR000743">
    <property type="entry name" value="Glyco_hydro_28"/>
</dbReference>
<evidence type="ECO:0000256" key="5">
    <source>
        <dbReference type="ARBA" id="ARBA00022801"/>
    </source>
</evidence>